<sequence>MMFHFFSLQDLHFTIFIILQDAYIC</sequence>
<evidence type="ECO:0000313" key="1">
    <source>
        <dbReference type="EMBL" id="JAD52887.1"/>
    </source>
</evidence>
<organism evidence="1">
    <name type="scientific">Arundo donax</name>
    <name type="common">Giant reed</name>
    <name type="synonym">Donax arundinaceus</name>
    <dbReference type="NCBI Taxonomy" id="35708"/>
    <lineage>
        <taxon>Eukaryota</taxon>
        <taxon>Viridiplantae</taxon>
        <taxon>Streptophyta</taxon>
        <taxon>Embryophyta</taxon>
        <taxon>Tracheophyta</taxon>
        <taxon>Spermatophyta</taxon>
        <taxon>Magnoliopsida</taxon>
        <taxon>Liliopsida</taxon>
        <taxon>Poales</taxon>
        <taxon>Poaceae</taxon>
        <taxon>PACMAD clade</taxon>
        <taxon>Arundinoideae</taxon>
        <taxon>Arundineae</taxon>
        <taxon>Arundo</taxon>
    </lineage>
</organism>
<name>A0A0A9B0L6_ARUDO</name>
<protein>
    <submittedName>
        <fullName evidence="1">Uncharacterized protein</fullName>
    </submittedName>
</protein>
<reference evidence="1" key="2">
    <citation type="journal article" date="2015" name="Data Brief">
        <title>Shoot transcriptome of the giant reed, Arundo donax.</title>
        <authorList>
            <person name="Barrero R.A."/>
            <person name="Guerrero F.D."/>
            <person name="Moolhuijzen P."/>
            <person name="Goolsby J.A."/>
            <person name="Tidwell J."/>
            <person name="Bellgard S.E."/>
            <person name="Bellgard M.I."/>
        </authorList>
    </citation>
    <scope>NUCLEOTIDE SEQUENCE</scope>
    <source>
        <tissue evidence="1">Shoot tissue taken approximately 20 cm above the soil surface</tissue>
    </source>
</reference>
<dbReference type="AlphaFoldDB" id="A0A0A9B0L6"/>
<proteinExistence type="predicted"/>
<dbReference type="EMBL" id="GBRH01245008">
    <property type="protein sequence ID" value="JAD52887.1"/>
    <property type="molecule type" value="Transcribed_RNA"/>
</dbReference>
<accession>A0A0A9B0L6</accession>
<reference evidence="1" key="1">
    <citation type="submission" date="2014-09" db="EMBL/GenBank/DDBJ databases">
        <authorList>
            <person name="Magalhaes I.L.F."/>
            <person name="Oliveira U."/>
            <person name="Santos F.R."/>
            <person name="Vidigal T.H.D.A."/>
            <person name="Brescovit A.D."/>
            <person name="Santos A.J."/>
        </authorList>
    </citation>
    <scope>NUCLEOTIDE SEQUENCE</scope>
    <source>
        <tissue evidence="1">Shoot tissue taken approximately 20 cm above the soil surface</tissue>
    </source>
</reference>